<dbReference type="InterPro" id="IPR038377">
    <property type="entry name" value="Na/Glc_symporter_sf"/>
</dbReference>
<evidence type="ECO:0000256" key="1">
    <source>
        <dbReference type="ARBA" id="ARBA00004651"/>
    </source>
</evidence>
<dbReference type="EMBL" id="OU963897">
    <property type="protein sequence ID" value="CAH0405498.1"/>
    <property type="molecule type" value="Genomic_DNA"/>
</dbReference>
<evidence type="ECO:0000256" key="6">
    <source>
        <dbReference type="ARBA" id="ARBA00022989"/>
    </source>
</evidence>
<feature type="transmembrane region" description="Helical" evidence="12">
    <location>
        <begin position="137"/>
        <end position="162"/>
    </location>
</feature>
<dbReference type="PANTHER" id="PTHR42985:SF5">
    <property type="entry name" value="FI02094P-RELATED"/>
    <property type="match status" value="1"/>
</dbReference>
<dbReference type="NCBIfam" id="TIGR00813">
    <property type="entry name" value="sss"/>
    <property type="match status" value="1"/>
</dbReference>
<feature type="transmembrane region" description="Helical" evidence="12">
    <location>
        <begin position="93"/>
        <end position="116"/>
    </location>
</feature>
<evidence type="ECO:0000313" key="14">
    <source>
        <dbReference type="Proteomes" id="UP001153292"/>
    </source>
</evidence>
<feature type="transmembrane region" description="Helical" evidence="12">
    <location>
        <begin position="21"/>
        <end position="41"/>
    </location>
</feature>
<feature type="transmembrane region" description="Helical" evidence="12">
    <location>
        <begin position="168"/>
        <end position="190"/>
    </location>
</feature>
<keyword evidence="7" id="KW-0915">Sodium</keyword>
<keyword evidence="6 12" id="KW-1133">Transmembrane helix</keyword>
<organism evidence="13 14">
    <name type="scientific">Chilo suppressalis</name>
    <name type="common">Asiatic rice borer moth</name>
    <dbReference type="NCBI Taxonomy" id="168631"/>
    <lineage>
        <taxon>Eukaryota</taxon>
        <taxon>Metazoa</taxon>
        <taxon>Ecdysozoa</taxon>
        <taxon>Arthropoda</taxon>
        <taxon>Hexapoda</taxon>
        <taxon>Insecta</taxon>
        <taxon>Pterygota</taxon>
        <taxon>Neoptera</taxon>
        <taxon>Endopterygota</taxon>
        <taxon>Lepidoptera</taxon>
        <taxon>Glossata</taxon>
        <taxon>Ditrysia</taxon>
        <taxon>Pyraloidea</taxon>
        <taxon>Crambidae</taxon>
        <taxon>Crambinae</taxon>
        <taxon>Chilo</taxon>
    </lineage>
</organism>
<evidence type="ECO:0000256" key="5">
    <source>
        <dbReference type="ARBA" id="ARBA00022692"/>
    </source>
</evidence>
<evidence type="ECO:0000313" key="13">
    <source>
        <dbReference type="EMBL" id="CAH0405498.1"/>
    </source>
</evidence>
<dbReference type="Proteomes" id="UP001153292">
    <property type="component" value="Chromosome 4"/>
</dbReference>
<keyword evidence="5 12" id="KW-0812">Transmembrane</keyword>
<accession>A0ABN8B7H7</accession>
<feature type="transmembrane region" description="Helical" evidence="12">
    <location>
        <begin position="202"/>
        <end position="222"/>
    </location>
</feature>
<feature type="transmembrane region" description="Helical" evidence="12">
    <location>
        <begin position="515"/>
        <end position="536"/>
    </location>
</feature>
<evidence type="ECO:0000256" key="9">
    <source>
        <dbReference type="ARBA" id="ARBA00023136"/>
    </source>
</evidence>
<evidence type="ECO:0000256" key="7">
    <source>
        <dbReference type="ARBA" id="ARBA00023053"/>
    </source>
</evidence>
<dbReference type="Pfam" id="PF00474">
    <property type="entry name" value="SSF"/>
    <property type="match status" value="1"/>
</dbReference>
<evidence type="ECO:0000256" key="4">
    <source>
        <dbReference type="ARBA" id="ARBA00022475"/>
    </source>
</evidence>
<feature type="transmembrane region" description="Helical" evidence="12">
    <location>
        <begin position="348"/>
        <end position="371"/>
    </location>
</feature>
<evidence type="ECO:0000256" key="11">
    <source>
        <dbReference type="RuleBase" id="RU362091"/>
    </source>
</evidence>
<name>A0ABN8B7H7_CHISP</name>
<feature type="transmembrane region" description="Helical" evidence="12">
    <location>
        <begin position="62"/>
        <end position="81"/>
    </location>
</feature>
<keyword evidence="8" id="KW-0406">Ion transport</keyword>
<evidence type="ECO:0000256" key="3">
    <source>
        <dbReference type="ARBA" id="ARBA00022448"/>
    </source>
</evidence>
<dbReference type="CDD" id="cd11492">
    <property type="entry name" value="SLC5sbd_NIS-SMVT"/>
    <property type="match status" value="1"/>
</dbReference>
<gene>
    <name evidence="13" type="ORF">CHILSU_LOCUS8863</name>
</gene>
<dbReference type="PROSITE" id="PS50283">
    <property type="entry name" value="NA_SOLUT_SYMP_3"/>
    <property type="match status" value="1"/>
</dbReference>
<keyword evidence="9 12" id="KW-0472">Membrane</keyword>
<evidence type="ECO:0000256" key="2">
    <source>
        <dbReference type="ARBA" id="ARBA00006434"/>
    </source>
</evidence>
<dbReference type="PANTHER" id="PTHR42985">
    <property type="entry name" value="SODIUM-COUPLED MONOCARBOXYLATE TRANSPORTER"/>
    <property type="match status" value="1"/>
</dbReference>
<feature type="transmembrane region" description="Helical" evidence="12">
    <location>
        <begin position="391"/>
        <end position="411"/>
    </location>
</feature>
<dbReference type="InterPro" id="IPR001734">
    <property type="entry name" value="Na/solute_symporter"/>
</dbReference>
<keyword evidence="4" id="KW-1003">Cell membrane</keyword>
<proteinExistence type="inferred from homology"/>
<sequence length="572" mass="63801">MTADSILDVSEFRISKQQFTYYDYGVFVVMLVVCGGIGVFFGFVKKQKSTQDYLMGGRNMKLVPVCFSLVASFISGISLLGTPTELYVYGTSYMFFLIGALLMSFVLFHSFLPVLHELRLTSAYEYLELRYDKRVRVFGSLIFSVYLIAWLPIVIYVPALAFNQVTGVNIHIVTPIVCFVCIFYTTLGGLKAVVWTDVIQTLIMIGAIILVIIKGTINVGGFKEVMRRNWDTGRIEFPSLTLDFTERHSILSVSLGSSFYWIGNIAVNQSMMQRFLSLTDLKSSKRAVWGFLGGVTFIVFICAYCGLLAFATYYECDPLDSKLTLAKDQLLPLLVMDILSEWKGMPGIFVTGVFSAALSSLSTGLNSMAAVVLEDFWKPFFRKLTHKQTQILMRAVVVILGVICVALVFVVEMLGSVLQLTMSLSSASMGPLAGVFLMGIFLPFINSQNALIGGILGLSSSWYLAAQSQVAQARGSLRFVEKPRFTLNCTYAFEQAIHADESSNSEVPYLYRLSYLWFTAFGCIITVVAACLISIVNSQKPVQDERLYAPVVRNWLAKRKRVQDIKLNNKPQ</sequence>
<comment type="similarity">
    <text evidence="2 11">Belongs to the sodium:solute symporter (SSF) (TC 2.A.21) family.</text>
</comment>
<feature type="transmembrane region" description="Helical" evidence="12">
    <location>
        <begin position="449"/>
        <end position="466"/>
    </location>
</feature>
<keyword evidence="14" id="KW-1185">Reference proteome</keyword>
<feature type="transmembrane region" description="Helical" evidence="12">
    <location>
        <begin position="417"/>
        <end position="442"/>
    </location>
</feature>
<dbReference type="InterPro" id="IPR051163">
    <property type="entry name" value="Sodium:Solute_Symporter_SSF"/>
</dbReference>
<evidence type="ECO:0000256" key="10">
    <source>
        <dbReference type="ARBA" id="ARBA00023201"/>
    </source>
</evidence>
<evidence type="ECO:0000256" key="12">
    <source>
        <dbReference type="SAM" id="Phobius"/>
    </source>
</evidence>
<feature type="transmembrane region" description="Helical" evidence="12">
    <location>
        <begin position="249"/>
        <end position="267"/>
    </location>
</feature>
<dbReference type="Gene3D" id="1.20.1730.10">
    <property type="entry name" value="Sodium/glucose cotransporter"/>
    <property type="match status" value="1"/>
</dbReference>
<keyword evidence="10" id="KW-0739">Sodium transport</keyword>
<comment type="subcellular location">
    <subcellularLocation>
        <location evidence="1">Cell membrane</location>
        <topology evidence="1">Multi-pass membrane protein</topology>
    </subcellularLocation>
</comment>
<keyword evidence="3" id="KW-0813">Transport</keyword>
<protein>
    <recommendedName>
        <fullName evidence="15">Sodium-coupled monocarboxylate transporter 1</fullName>
    </recommendedName>
</protein>
<reference evidence="13" key="1">
    <citation type="submission" date="2021-12" db="EMBL/GenBank/DDBJ databases">
        <authorList>
            <person name="King R."/>
        </authorList>
    </citation>
    <scope>NUCLEOTIDE SEQUENCE</scope>
</reference>
<evidence type="ECO:0000256" key="8">
    <source>
        <dbReference type="ARBA" id="ARBA00023065"/>
    </source>
</evidence>
<feature type="transmembrane region" description="Helical" evidence="12">
    <location>
        <begin position="288"/>
        <end position="314"/>
    </location>
</feature>
<evidence type="ECO:0008006" key="15">
    <source>
        <dbReference type="Google" id="ProtNLM"/>
    </source>
</evidence>